<evidence type="ECO:0000256" key="1">
    <source>
        <dbReference type="ARBA" id="ARBA00000851"/>
    </source>
</evidence>
<dbReference type="EC" id="3.1.21.3" evidence="3"/>
<dbReference type="PANTHER" id="PTHR30195:SF15">
    <property type="entry name" value="TYPE I RESTRICTION ENZYME HINDI ENDONUCLEASE SUBUNIT"/>
    <property type="match status" value="1"/>
</dbReference>
<organism evidence="12 13">
    <name type="scientific">Polaribacter ponticola</name>
    <dbReference type="NCBI Taxonomy" id="2978475"/>
    <lineage>
        <taxon>Bacteria</taxon>
        <taxon>Pseudomonadati</taxon>
        <taxon>Bacteroidota</taxon>
        <taxon>Flavobacteriia</taxon>
        <taxon>Flavobacteriales</taxon>
        <taxon>Flavobacteriaceae</taxon>
    </lineage>
</organism>
<evidence type="ECO:0000256" key="5">
    <source>
        <dbReference type="ARBA" id="ARBA00022741"/>
    </source>
</evidence>
<evidence type="ECO:0000313" key="12">
    <source>
        <dbReference type="EMBL" id="MDD7915486.1"/>
    </source>
</evidence>
<evidence type="ECO:0000256" key="10">
    <source>
        <dbReference type="ARBA" id="ARBA00023125"/>
    </source>
</evidence>
<dbReference type="InterPro" id="IPR051268">
    <property type="entry name" value="Type-I_R_enzyme_R_subunit"/>
</dbReference>
<evidence type="ECO:0000256" key="4">
    <source>
        <dbReference type="ARBA" id="ARBA00022722"/>
    </source>
</evidence>
<keyword evidence="7 12" id="KW-0255">Endonuclease</keyword>
<feature type="domain" description="Restriction endonuclease type I HsdR N-terminal" evidence="11">
    <location>
        <begin position="1"/>
        <end position="197"/>
    </location>
</feature>
<evidence type="ECO:0000256" key="9">
    <source>
        <dbReference type="ARBA" id="ARBA00022840"/>
    </source>
</evidence>
<name>A0ABT5SBK1_9FLAO</name>
<proteinExistence type="inferred from homology"/>
<evidence type="ECO:0000259" key="11">
    <source>
        <dbReference type="Pfam" id="PF04313"/>
    </source>
</evidence>
<evidence type="ECO:0000256" key="3">
    <source>
        <dbReference type="ARBA" id="ARBA00012654"/>
    </source>
</evidence>
<keyword evidence="10" id="KW-0238">DNA-binding</keyword>
<accession>A0ABT5SBK1</accession>
<keyword evidence="5" id="KW-0547">Nucleotide-binding</keyword>
<keyword evidence="13" id="KW-1185">Reference proteome</keyword>
<keyword evidence="6" id="KW-0680">Restriction system</keyword>
<keyword evidence="9" id="KW-0067">ATP-binding</keyword>
<comment type="similarity">
    <text evidence="2">Belongs to the HsdR family.</text>
</comment>
<dbReference type="PANTHER" id="PTHR30195">
    <property type="entry name" value="TYPE I SITE-SPECIFIC DEOXYRIBONUCLEASE PROTEIN SUBUNIT M AND R"/>
    <property type="match status" value="1"/>
</dbReference>
<dbReference type="Gene3D" id="3.90.1570.50">
    <property type="match status" value="1"/>
</dbReference>
<dbReference type="Proteomes" id="UP001151478">
    <property type="component" value="Unassembled WGS sequence"/>
</dbReference>
<dbReference type="CDD" id="cd22332">
    <property type="entry name" value="HsdR_N"/>
    <property type="match status" value="1"/>
</dbReference>
<evidence type="ECO:0000313" key="13">
    <source>
        <dbReference type="Proteomes" id="UP001151478"/>
    </source>
</evidence>
<reference evidence="12" key="1">
    <citation type="submission" date="2023-02" db="EMBL/GenBank/DDBJ databases">
        <title>Polaribacter ponticola sp. nov., isolated from seawater.</title>
        <authorList>
            <person name="Baek J.H."/>
            <person name="Kim J.M."/>
            <person name="Choi D.G."/>
            <person name="Jeon C.O."/>
        </authorList>
    </citation>
    <scope>NUCLEOTIDE SEQUENCE</scope>
    <source>
        <strain evidence="12">MSW5</strain>
    </source>
</reference>
<comment type="catalytic activity">
    <reaction evidence="1">
        <text>Endonucleolytic cleavage of DNA to give random double-stranded fragments with terminal 5'-phosphates, ATP is simultaneously hydrolyzed.</text>
        <dbReference type="EC" id="3.1.21.3"/>
    </reaction>
</comment>
<gene>
    <name evidence="12" type="ORF">N5A56_014135</name>
</gene>
<evidence type="ECO:0000256" key="7">
    <source>
        <dbReference type="ARBA" id="ARBA00022759"/>
    </source>
</evidence>
<sequence length="337" mass="39177">MGYNYLNQEEALKARGNKTSNILLEDILRTQLHKINKARVSSSKSVSFTDNNIENAIIALTDIPMVDGYMITSEKIYELLTLGISLDQSIQGDRKSFDLQYIDWKNPSNNVFHVTEEFSVLRSGLKEHYRPDIVLFVNGIPLCVIECKRPDMKEPLAQAISQNLRNQKEKGIRPLYAMSQLVMSLTVNEGSYATTGTPEKFWAKWQEDFKKPNGGIDEKKEADFRQKLHKLKNTPISNNIKERLFTERFYYVRKYFDALELEEIKATPQDEYLFSLCSKERLLDLIYNYTLYDNGAKKVARYQQFFAIKKAMKQIKKQKMVRELVGLFGIHKVVVNR</sequence>
<dbReference type="RefSeq" id="WP_265726157.1">
    <property type="nucleotide sequence ID" value="NZ_JAOSLC020000003.1"/>
</dbReference>
<keyword evidence="8" id="KW-0378">Hydrolase</keyword>
<keyword evidence="4" id="KW-0540">Nuclease</keyword>
<dbReference type="InterPro" id="IPR007409">
    <property type="entry name" value="Restrct_endonuc_type1_HsdR_N"/>
</dbReference>
<evidence type="ECO:0000256" key="6">
    <source>
        <dbReference type="ARBA" id="ARBA00022747"/>
    </source>
</evidence>
<dbReference type="EMBL" id="JAOSLC020000003">
    <property type="protein sequence ID" value="MDD7915486.1"/>
    <property type="molecule type" value="Genomic_DNA"/>
</dbReference>
<evidence type="ECO:0000256" key="2">
    <source>
        <dbReference type="ARBA" id="ARBA00008598"/>
    </source>
</evidence>
<protein>
    <recommendedName>
        <fullName evidence="3">type I site-specific deoxyribonuclease</fullName>
        <ecNumber evidence="3">3.1.21.3</ecNumber>
    </recommendedName>
</protein>
<dbReference type="Pfam" id="PF04313">
    <property type="entry name" value="HSDR_N"/>
    <property type="match status" value="1"/>
</dbReference>
<evidence type="ECO:0000256" key="8">
    <source>
        <dbReference type="ARBA" id="ARBA00022801"/>
    </source>
</evidence>
<comment type="caution">
    <text evidence="12">The sequence shown here is derived from an EMBL/GenBank/DDBJ whole genome shotgun (WGS) entry which is preliminary data.</text>
</comment>
<dbReference type="GO" id="GO:0004519">
    <property type="term" value="F:endonuclease activity"/>
    <property type="evidence" value="ECO:0007669"/>
    <property type="project" value="UniProtKB-KW"/>
</dbReference>